<gene>
    <name evidence="3" type="ORF">DKT75_08270</name>
</gene>
<dbReference type="CDD" id="cd00077">
    <property type="entry name" value="HDc"/>
    <property type="match status" value="1"/>
</dbReference>
<keyword evidence="3" id="KW-0808">Transferase</keyword>
<dbReference type="SUPFAM" id="SSF109604">
    <property type="entry name" value="HD-domain/PDEase-like"/>
    <property type="match status" value="1"/>
</dbReference>
<dbReference type="AlphaFoldDB" id="A0A317CDZ3"/>
<dbReference type="InterPro" id="IPR050124">
    <property type="entry name" value="tRNA_CCA-adding_enzyme"/>
</dbReference>
<accession>A0A317CDZ3</accession>
<dbReference type="PANTHER" id="PTHR47545">
    <property type="entry name" value="MULTIFUNCTIONAL CCA PROTEIN"/>
    <property type="match status" value="1"/>
</dbReference>
<protein>
    <submittedName>
        <fullName evidence="3">tRNA nucleotidyltransferase</fullName>
    </submittedName>
</protein>
<organism evidence="3 4">
    <name type="scientific">Leucothrix arctica</name>
    <dbReference type="NCBI Taxonomy" id="1481894"/>
    <lineage>
        <taxon>Bacteria</taxon>
        <taxon>Pseudomonadati</taxon>
        <taxon>Pseudomonadota</taxon>
        <taxon>Gammaproteobacteria</taxon>
        <taxon>Thiotrichales</taxon>
        <taxon>Thiotrichaceae</taxon>
        <taxon>Leucothrix</taxon>
    </lineage>
</organism>
<evidence type="ECO:0000259" key="2">
    <source>
        <dbReference type="Pfam" id="PF01966"/>
    </source>
</evidence>
<keyword evidence="4" id="KW-1185">Reference proteome</keyword>
<dbReference type="PANTHER" id="PTHR47545:SF1">
    <property type="entry name" value="MULTIFUNCTIONAL CCA PROTEIN"/>
    <property type="match status" value="1"/>
</dbReference>
<dbReference type="Gene3D" id="1.10.3210.10">
    <property type="entry name" value="Hypothetical protein af1432"/>
    <property type="match status" value="1"/>
</dbReference>
<dbReference type="Pfam" id="PF01966">
    <property type="entry name" value="HD"/>
    <property type="match status" value="1"/>
</dbReference>
<dbReference type="Proteomes" id="UP000245506">
    <property type="component" value="Unassembled WGS sequence"/>
</dbReference>
<dbReference type="InterPro" id="IPR006674">
    <property type="entry name" value="HD_domain"/>
</dbReference>
<evidence type="ECO:0000256" key="1">
    <source>
        <dbReference type="ARBA" id="ARBA00022741"/>
    </source>
</evidence>
<feature type="domain" description="HD" evidence="2">
    <location>
        <begin position="30"/>
        <end position="100"/>
    </location>
</feature>
<evidence type="ECO:0000313" key="3">
    <source>
        <dbReference type="EMBL" id="PWQ96756.1"/>
    </source>
</evidence>
<evidence type="ECO:0000313" key="4">
    <source>
        <dbReference type="Proteomes" id="UP000245506"/>
    </source>
</evidence>
<dbReference type="GO" id="GO:0000166">
    <property type="term" value="F:nucleotide binding"/>
    <property type="evidence" value="ECO:0007669"/>
    <property type="project" value="UniProtKB-KW"/>
</dbReference>
<name>A0A317CDZ3_9GAMM</name>
<keyword evidence="1" id="KW-0547">Nucleotide-binding</keyword>
<comment type="caution">
    <text evidence="3">The sequence shown here is derived from an EMBL/GenBank/DDBJ whole genome shotgun (WGS) entry which is preliminary data.</text>
</comment>
<dbReference type="InterPro" id="IPR003607">
    <property type="entry name" value="HD/PDEase_dom"/>
</dbReference>
<dbReference type="GO" id="GO:0016740">
    <property type="term" value="F:transferase activity"/>
    <property type="evidence" value="ECO:0007669"/>
    <property type="project" value="UniProtKB-KW"/>
</dbReference>
<sequence length="148" mass="17036">MKDYLLSLLLDLDGIEQDPYYHPEGDALFHSLQVFQHAHQQSDQPLLWAAALFHDVGKACGSKEHDKVGADMLRGVLNERIVWLVEHHLDLLIAPSQTKRKLRKHSLQLKQLQQLRHWDLSGREFNAEVISPQQAITLLDPYFTQIVA</sequence>
<proteinExistence type="predicted"/>
<dbReference type="OrthoDB" id="9805698at2"/>
<dbReference type="EMBL" id="QGKL01000026">
    <property type="protein sequence ID" value="PWQ96756.1"/>
    <property type="molecule type" value="Genomic_DNA"/>
</dbReference>
<reference evidence="3 4" key="1">
    <citation type="submission" date="2018-05" db="EMBL/GenBank/DDBJ databases">
        <title>Leucothrix arctica sp. nov., isolated from Arctic seawater.</title>
        <authorList>
            <person name="Choi A."/>
            <person name="Baek K."/>
        </authorList>
    </citation>
    <scope>NUCLEOTIDE SEQUENCE [LARGE SCALE GENOMIC DNA]</scope>
    <source>
        <strain evidence="3 4">IMCC9719</strain>
    </source>
</reference>
<dbReference type="RefSeq" id="WP_109822954.1">
    <property type="nucleotide sequence ID" value="NZ_QGKL01000026.1"/>
</dbReference>